<reference evidence="2 3" key="1">
    <citation type="submission" date="2019-05" db="EMBL/GenBank/DDBJ databases">
        <title>Another draft genome of Portunus trituberculatus and its Hox gene families provides insights of decapod evolution.</title>
        <authorList>
            <person name="Jeong J.-H."/>
            <person name="Song I."/>
            <person name="Kim S."/>
            <person name="Choi T."/>
            <person name="Kim D."/>
            <person name="Ryu S."/>
            <person name="Kim W."/>
        </authorList>
    </citation>
    <scope>NUCLEOTIDE SEQUENCE [LARGE SCALE GENOMIC DNA]</scope>
    <source>
        <tissue evidence="2">Muscle</tissue>
    </source>
</reference>
<keyword evidence="3" id="KW-1185">Reference proteome</keyword>
<comment type="caution">
    <text evidence="2">The sequence shown here is derived from an EMBL/GenBank/DDBJ whole genome shotgun (WGS) entry which is preliminary data.</text>
</comment>
<gene>
    <name evidence="2" type="ORF">E2C01_091609</name>
</gene>
<evidence type="ECO:0000256" key="1">
    <source>
        <dbReference type="SAM" id="Phobius"/>
    </source>
</evidence>
<keyword evidence="1" id="KW-0472">Membrane</keyword>
<accession>A0A5B7JHY5</accession>
<keyword evidence="1" id="KW-0812">Transmembrane</keyword>
<dbReference type="Proteomes" id="UP000324222">
    <property type="component" value="Unassembled WGS sequence"/>
</dbReference>
<dbReference type="EMBL" id="VSRR010105668">
    <property type="protein sequence ID" value="MPC96350.1"/>
    <property type="molecule type" value="Genomic_DNA"/>
</dbReference>
<dbReference type="AlphaFoldDB" id="A0A5B7JHY5"/>
<proteinExistence type="predicted"/>
<name>A0A5B7JHY5_PORTR</name>
<organism evidence="2 3">
    <name type="scientific">Portunus trituberculatus</name>
    <name type="common">Swimming crab</name>
    <name type="synonym">Neptunus trituberculatus</name>
    <dbReference type="NCBI Taxonomy" id="210409"/>
    <lineage>
        <taxon>Eukaryota</taxon>
        <taxon>Metazoa</taxon>
        <taxon>Ecdysozoa</taxon>
        <taxon>Arthropoda</taxon>
        <taxon>Crustacea</taxon>
        <taxon>Multicrustacea</taxon>
        <taxon>Malacostraca</taxon>
        <taxon>Eumalacostraca</taxon>
        <taxon>Eucarida</taxon>
        <taxon>Decapoda</taxon>
        <taxon>Pleocyemata</taxon>
        <taxon>Brachyura</taxon>
        <taxon>Eubrachyura</taxon>
        <taxon>Portunoidea</taxon>
        <taxon>Portunidae</taxon>
        <taxon>Portuninae</taxon>
        <taxon>Portunus</taxon>
    </lineage>
</organism>
<evidence type="ECO:0000313" key="2">
    <source>
        <dbReference type="EMBL" id="MPC96350.1"/>
    </source>
</evidence>
<sequence>MYANSRPCEAGTGERPARLTSRAMSLLFRASLSSCLFLTGLLCLPSALPPPSPCCLRLSIYLAAWVCHLTARIRICPKIRLWLHDNAGKSHGRRAGGGFPGLG</sequence>
<protein>
    <submittedName>
        <fullName evidence="2">Uncharacterized protein</fullName>
    </submittedName>
</protein>
<keyword evidence="1" id="KW-1133">Transmembrane helix</keyword>
<feature type="transmembrane region" description="Helical" evidence="1">
    <location>
        <begin position="26"/>
        <end position="48"/>
    </location>
</feature>
<evidence type="ECO:0000313" key="3">
    <source>
        <dbReference type="Proteomes" id="UP000324222"/>
    </source>
</evidence>